<dbReference type="Proteomes" id="UP000515211">
    <property type="component" value="Chromosome 6"/>
</dbReference>
<dbReference type="RefSeq" id="XP_015970415.1">
    <property type="nucleotide sequence ID" value="XM_016114929.1"/>
</dbReference>
<accession>A0A6P4DLQ5</accession>
<dbReference type="InterPro" id="IPR025312">
    <property type="entry name" value="DUF4216"/>
</dbReference>
<evidence type="ECO:0000259" key="1">
    <source>
        <dbReference type="Pfam" id="PF13952"/>
    </source>
</evidence>
<feature type="domain" description="DUF4216" evidence="1">
    <location>
        <begin position="631"/>
        <end position="707"/>
    </location>
</feature>
<dbReference type="KEGG" id="adu:107493896"/>
<reference evidence="4" key="2">
    <citation type="submission" date="2025-08" db="UniProtKB">
        <authorList>
            <consortium name="RefSeq"/>
        </authorList>
    </citation>
    <scope>IDENTIFICATION</scope>
    <source>
        <tissue evidence="4">Whole plant</tissue>
    </source>
</reference>
<proteinExistence type="predicted"/>
<feature type="domain" description="DUF4218" evidence="2">
    <location>
        <begin position="421"/>
        <end position="474"/>
    </location>
</feature>
<protein>
    <submittedName>
        <fullName evidence="4">Uncharacterized protein LOC107493896</fullName>
    </submittedName>
</protein>
<dbReference type="AlphaFoldDB" id="A0A6P4DLQ5"/>
<dbReference type="PANTHER" id="PTHR48258:SF12">
    <property type="entry name" value="TRANSPOSON PROTEIN, CACTA, EN_SPM SUB-CLASS"/>
    <property type="match status" value="1"/>
</dbReference>
<keyword evidence="3" id="KW-1185">Reference proteome</keyword>
<dbReference type="PANTHER" id="PTHR48258">
    <property type="entry name" value="DUF4218 DOMAIN-CONTAINING PROTEIN-RELATED"/>
    <property type="match status" value="1"/>
</dbReference>
<dbReference type="Pfam" id="PF13960">
    <property type="entry name" value="DUF4218"/>
    <property type="match status" value="1"/>
</dbReference>
<name>A0A6P4DLQ5_ARADU</name>
<gene>
    <name evidence="4" type="primary">LOC107493896</name>
</gene>
<dbReference type="InterPro" id="IPR004242">
    <property type="entry name" value="Transposase_21"/>
</dbReference>
<evidence type="ECO:0000259" key="2">
    <source>
        <dbReference type="Pfam" id="PF13960"/>
    </source>
</evidence>
<organism evidence="3 4">
    <name type="scientific">Arachis duranensis</name>
    <name type="common">Wild peanut</name>
    <dbReference type="NCBI Taxonomy" id="130453"/>
    <lineage>
        <taxon>Eukaryota</taxon>
        <taxon>Viridiplantae</taxon>
        <taxon>Streptophyta</taxon>
        <taxon>Embryophyta</taxon>
        <taxon>Tracheophyta</taxon>
        <taxon>Spermatophyta</taxon>
        <taxon>Magnoliopsida</taxon>
        <taxon>eudicotyledons</taxon>
        <taxon>Gunneridae</taxon>
        <taxon>Pentapetalae</taxon>
        <taxon>rosids</taxon>
        <taxon>fabids</taxon>
        <taxon>Fabales</taxon>
        <taxon>Fabaceae</taxon>
        <taxon>Papilionoideae</taxon>
        <taxon>50 kb inversion clade</taxon>
        <taxon>dalbergioids sensu lato</taxon>
        <taxon>Dalbergieae</taxon>
        <taxon>Pterocarpus clade</taxon>
        <taxon>Arachis</taxon>
    </lineage>
</organism>
<reference evidence="3" key="1">
    <citation type="journal article" date="2016" name="Nat. Genet.">
        <title>The genome sequences of Arachis duranensis and Arachis ipaensis, the diploid ancestors of cultivated peanut.</title>
        <authorList>
            <person name="Bertioli D.J."/>
            <person name="Cannon S.B."/>
            <person name="Froenicke L."/>
            <person name="Huang G."/>
            <person name="Farmer A.D."/>
            <person name="Cannon E.K."/>
            <person name="Liu X."/>
            <person name="Gao D."/>
            <person name="Clevenger J."/>
            <person name="Dash S."/>
            <person name="Ren L."/>
            <person name="Moretzsohn M.C."/>
            <person name="Shirasawa K."/>
            <person name="Huang W."/>
            <person name="Vidigal B."/>
            <person name="Abernathy B."/>
            <person name="Chu Y."/>
            <person name="Niederhuth C.E."/>
            <person name="Umale P."/>
            <person name="Araujo A.C."/>
            <person name="Kozik A."/>
            <person name="Kim K.D."/>
            <person name="Burow M.D."/>
            <person name="Varshney R.K."/>
            <person name="Wang X."/>
            <person name="Zhang X."/>
            <person name="Barkley N."/>
            <person name="Guimaraes P.M."/>
            <person name="Isobe S."/>
            <person name="Guo B."/>
            <person name="Liao B."/>
            <person name="Stalker H.T."/>
            <person name="Schmitz R.J."/>
            <person name="Scheffler B.E."/>
            <person name="Leal-Bertioli S.C."/>
            <person name="Xun X."/>
            <person name="Jackson S.A."/>
            <person name="Michelmore R."/>
            <person name="Ozias-Akins P."/>
        </authorList>
    </citation>
    <scope>NUCLEOTIDE SEQUENCE [LARGE SCALE GENOMIC DNA]</scope>
    <source>
        <strain evidence="3">cv. V14167</strain>
    </source>
</reference>
<sequence>MLYWGEDENATKCKQCGTSRWKQKTRKGSVMKLKILVRKNGKPLPEKTLRYFPLIPRLQRLFMCSKTSSDMLWHKEADNNDEYLRHPRDAEAWKDFDAKYPDFSNDARSVRLALASDSFNPFRNMSTTYSIWPMILIPYNLPPWLCMKQTSFILSMIIPGLKMPGNNIDVYLEPLVDELKQLWDGVETYDANKGTTFKMRAALMWPVSDFPGLENLSGWNTYSGLACPTCNVDAKAQRLTFSRKWCYTGHRRFLNQGHKYRVDRTRFDEQVESRDPPMKYSGINVLRQQSNLQLSFGKNPTLTAKRRRIGEDEDQNDSRQIMGIRPELWPNEGGKYPSAIFTMSNPQKDVFLKTLQNVVFPDGYSSNIARCVDIRQRKLYGLKSHDCHILMEQLLPILVKNALPSPVSNVIASLSSFFRELCGKAVNPMQLAALQDHVVQTLCQIEMIFPPSFFTVMVHLTMHLVDELKLGGPVLGMIEAISSGAVSHFVLTPMERDQAHRHVLVNCEAVAPFIESETKRKLRDQTRSHSRIDRVVHVEFPHRFKREVPMDSTVHSKEMKLLACGPMLQARRFGAYNINGYKFRTITKKDGLKTQNSRVYVSSNTTSYASMRDNRVAVGSVPYYEKIVDIVELNYSCHFTVVLFKCIWADTTTSRRIKEDHLGLTSVNFARPIHTGDREEDEPYILASEARLVYYVRDEVEQEWSVVVHVNHETCMTWEERMRMLKLLFLLSPG</sequence>
<evidence type="ECO:0000313" key="3">
    <source>
        <dbReference type="Proteomes" id="UP000515211"/>
    </source>
</evidence>
<dbReference type="GeneID" id="107493896"/>
<dbReference type="Pfam" id="PF02992">
    <property type="entry name" value="Transposase_21"/>
    <property type="match status" value="1"/>
</dbReference>
<dbReference type="InterPro" id="IPR025452">
    <property type="entry name" value="DUF4218"/>
</dbReference>
<evidence type="ECO:0000313" key="4">
    <source>
        <dbReference type="RefSeq" id="XP_015970415.1"/>
    </source>
</evidence>
<dbReference type="Pfam" id="PF13952">
    <property type="entry name" value="DUF4216"/>
    <property type="match status" value="1"/>
</dbReference>